<dbReference type="GO" id="GO:0006355">
    <property type="term" value="P:regulation of DNA-templated transcription"/>
    <property type="evidence" value="ECO:0007669"/>
    <property type="project" value="TreeGrafter"/>
</dbReference>
<sequence>MGVCYNFNIALATEKHPDDIDAQELCIESLSLAVGCDHDLAHATAPLNSIEVLSREPMVMLNTNYALRRHIDSFCFNNNIKLTIAMEATSVSLITDVVRLGRLATILPDVICSAQPRLHQIPMTPELPRHIISLFFRKNAYKSPATFAFGQLASNLTSTQCRTKHF</sequence>
<dbReference type="AlphaFoldDB" id="A0A1H3DJL6"/>
<evidence type="ECO:0000313" key="2">
    <source>
        <dbReference type="EMBL" id="SDX66298.1"/>
    </source>
</evidence>
<accession>A0A1H3DJL6</accession>
<proteinExistence type="predicted"/>
<dbReference type="EMBL" id="FNNZ01000050">
    <property type="protein sequence ID" value="SDX66298.1"/>
    <property type="molecule type" value="Genomic_DNA"/>
</dbReference>
<evidence type="ECO:0000313" key="3">
    <source>
        <dbReference type="Proteomes" id="UP000198816"/>
    </source>
</evidence>
<dbReference type="PANTHER" id="PTHR30419">
    <property type="entry name" value="HTH-TYPE TRANSCRIPTIONAL REGULATOR YBHD"/>
    <property type="match status" value="1"/>
</dbReference>
<dbReference type="SUPFAM" id="SSF53850">
    <property type="entry name" value="Periplasmic binding protein-like II"/>
    <property type="match status" value="1"/>
</dbReference>
<dbReference type="Pfam" id="PF03466">
    <property type="entry name" value="LysR_substrate"/>
    <property type="match status" value="1"/>
</dbReference>
<organism evidence="2 3">
    <name type="scientific">Thiocapsa roseopersicina</name>
    <dbReference type="NCBI Taxonomy" id="1058"/>
    <lineage>
        <taxon>Bacteria</taxon>
        <taxon>Pseudomonadati</taxon>
        <taxon>Pseudomonadota</taxon>
        <taxon>Gammaproteobacteria</taxon>
        <taxon>Chromatiales</taxon>
        <taxon>Chromatiaceae</taxon>
        <taxon>Thiocapsa</taxon>
    </lineage>
</organism>
<name>A0A1H3DJL6_THIRO</name>
<reference evidence="3" key="1">
    <citation type="submission" date="2016-10" db="EMBL/GenBank/DDBJ databases">
        <authorList>
            <person name="Varghese N."/>
            <person name="Submissions S."/>
        </authorList>
    </citation>
    <scope>NUCLEOTIDE SEQUENCE [LARGE SCALE GENOMIC DNA]</scope>
    <source>
        <strain evidence="3">DSM 217</strain>
    </source>
</reference>
<gene>
    <name evidence="2" type="ORF">SAMN05421783_15017</name>
</gene>
<dbReference type="STRING" id="1058.SAMN05421783_15017"/>
<evidence type="ECO:0000259" key="1">
    <source>
        <dbReference type="Pfam" id="PF03466"/>
    </source>
</evidence>
<feature type="domain" description="LysR substrate-binding" evidence="1">
    <location>
        <begin position="14"/>
        <end position="153"/>
    </location>
</feature>
<dbReference type="InterPro" id="IPR050950">
    <property type="entry name" value="HTH-type_LysR_regulators"/>
</dbReference>
<dbReference type="InterPro" id="IPR005119">
    <property type="entry name" value="LysR_subst-bd"/>
</dbReference>
<protein>
    <submittedName>
        <fullName evidence="2">LysR family transcriptional regulator, cyn operon transcriptional activator</fullName>
    </submittedName>
</protein>
<dbReference type="Proteomes" id="UP000198816">
    <property type="component" value="Unassembled WGS sequence"/>
</dbReference>
<dbReference type="Gene3D" id="3.40.190.290">
    <property type="match status" value="1"/>
</dbReference>
<keyword evidence="3" id="KW-1185">Reference proteome</keyword>
<dbReference type="GO" id="GO:0005829">
    <property type="term" value="C:cytosol"/>
    <property type="evidence" value="ECO:0007669"/>
    <property type="project" value="TreeGrafter"/>
</dbReference>